<feature type="region of interest" description="Disordered" evidence="10">
    <location>
        <begin position="186"/>
        <end position="242"/>
    </location>
</feature>
<dbReference type="PANTHER" id="PTHR31221">
    <property type="entry name" value="WRKY TRANSCRIPTION FACTOR PROTEIN 1-RELATED"/>
    <property type="match status" value="1"/>
</dbReference>
<dbReference type="Gene3D" id="2.20.25.80">
    <property type="entry name" value="WRKY domain"/>
    <property type="match status" value="2"/>
</dbReference>
<dbReference type="SMART" id="SM00774">
    <property type="entry name" value="WRKY"/>
    <property type="match status" value="2"/>
</dbReference>
<accession>A0A8S0TDD3</accession>
<dbReference type="EMBL" id="CACTIH010005766">
    <property type="protein sequence ID" value="CAA3001567.1"/>
    <property type="molecule type" value="Genomic_DNA"/>
</dbReference>
<dbReference type="AlphaFoldDB" id="A0A8S0TDD3"/>
<organism evidence="12 13">
    <name type="scientific">Olea europaea subsp. europaea</name>
    <dbReference type="NCBI Taxonomy" id="158383"/>
    <lineage>
        <taxon>Eukaryota</taxon>
        <taxon>Viridiplantae</taxon>
        <taxon>Streptophyta</taxon>
        <taxon>Embryophyta</taxon>
        <taxon>Tracheophyta</taxon>
        <taxon>Spermatophyta</taxon>
        <taxon>Magnoliopsida</taxon>
        <taxon>eudicotyledons</taxon>
        <taxon>Gunneridae</taxon>
        <taxon>Pentapetalae</taxon>
        <taxon>asterids</taxon>
        <taxon>lamiids</taxon>
        <taxon>Lamiales</taxon>
        <taxon>Oleaceae</taxon>
        <taxon>Oleeae</taxon>
        <taxon>Olea</taxon>
    </lineage>
</organism>
<comment type="subcellular location">
    <subcellularLocation>
        <location evidence="1">Nucleus</location>
    </subcellularLocation>
</comment>
<keyword evidence="7" id="KW-0804">Transcription</keyword>
<evidence type="ECO:0000256" key="6">
    <source>
        <dbReference type="ARBA" id="ARBA00023125"/>
    </source>
</evidence>
<keyword evidence="2" id="KW-0479">Metal-binding</keyword>
<dbReference type="PANTHER" id="PTHR31221:SF133">
    <property type="entry name" value="WRKY TRANSCRIPTION FACTOR 3-RELATED"/>
    <property type="match status" value="1"/>
</dbReference>
<proteinExistence type="inferred from homology"/>
<feature type="domain" description="WRKY" evidence="11">
    <location>
        <begin position="421"/>
        <end position="486"/>
    </location>
</feature>
<feature type="compositionally biased region" description="Polar residues" evidence="10">
    <location>
        <begin position="321"/>
        <end position="338"/>
    </location>
</feature>
<keyword evidence="3" id="KW-0677">Repeat</keyword>
<dbReference type="PROSITE" id="PS50811">
    <property type="entry name" value="WRKY"/>
    <property type="match status" value="2"/>
</dbReference>
<comment type="similarity">
    <text evidence="9">Belongs to the WRKY group I family.</text>
</comment>
<feature type="region of interest" description="Disordered" evidence="10">
    <location>
        <begin position="319"/>
        <end position="350"/>
    </location>
</feature>
<keyword evidence="6" id="KW-0238">DNA-binding</keyword>
<dbReference type="FunFam" id="2.20.25.80:FF:000006">
    <property type="entry name" value="WRKY transcription factor"/>
    <property type="match status" value="1"/>
</dbReference>
<evidence type="ECO:0000256" key="4">
    <source>
        <dbReference type="ARBA" id="ARBA00022833"/>
    </source>
</evidence>
<evidence type="ECO:0000256" key="3">
    <source>
        <dbReference type="ARBA" id="ARBA00022737"/>
    </source>
</evidence>
<sequence>MGETVTDGDVGSKGTAVARPTITVPPRGSMDTFFTTGSVPGFSPGPLTLVASFFSEQGPFSFSHLLAGAMASPIAKPGLFSMENNIGEEKEGNSSDISVKNNDSITGYKRNRPMNLAVASPQIQLDPQSLSPLFMVPPGLSPSGLLNSPGFLSPLQSPFGMSHQQALAHVTAQAALSQSYMQMQPDFQRSSSATSADTTAHHSSSAANESLQNQIISLPPEQTSSKVELSEGSLSERKAASVVVSKPTNDGYNWRKYGQKQVKASDCPRSYYKCTHASCPVKKKVEGSLDGQITEITYRGQHNHDMPLPSKRGRDNCALDGTSNSQVKPVISSRSQSEMSRENDVVPYQSGTSKVQASTQSLSEHLPTTINLDEVEDSTILNNEGDDEPNTKRRSIEIGSSMQAPSHKTITESKIVVQTKSEVDLLDDGYKWRKYGQKVVKGNPHPRSYYKCTHAGCNVRKHVERSSTDSKAVITTYEGKHNHEIPTGRYSKLQKTIADNSSLHKEMDYENKNQVAMTLQLKEEQIAA</sequence>
<evidence type="ECO:0000256" key="5">
    <source>
        <dbReference type="ARBA" id="ARBA00023015"/>
    </source>
</evidence>
<evidence type="ECO:0000256" key="10">
    <source>
        <dbReference type="SAM" id="MobiDB-lite"/>
    </source>
</evidence>
<feature type="compositionally biased region" description="Polar residues" evidence="10">
    <location>
        <begin position="208"/>
        <end position="227"/>
    </location>
</feature>
<dbReference type="OrthoDB" id="2021103at2759"/>
<dbReference type="InterPro" id="IPR003657">
    <property type="entry name" value="WRKY_dom"/>
</dbReference>
<evidence type="ECO:0000256" key="9">
    <source>
        <dbReference type="ARBA" id="ARBA00061157"/>
    </source>
</evidence>
<feature type="region of interest" description="Disordered" evidence="10">
    <location>
        <begin position="1"/>
        <end position="24"/>
    </location>
</feature>
<keyword evidence="13" id="KW-1185">Reference proteome</keyword>
<feature type="compositionally biased region" description="Low complexity" evidence="10">
    <location>
        <begin position="190"/>
        <end position="207"/>
    </location>
</feature>
<dbReference type="SUPFAM" id="SSF118290">
    <property type="entry name" value="WRKY DNA-binding domain"/>
    <property type="match status" value="2"/>
</dbReference>
<keyword evidence="8" id="KW-0539">Nucleus</keyword>
<evidence type="ECO:0000313" key="12">
    <source>
        <dbReference type="EMBL" id="CAA3001567.1"/>
    </source>
</evidence>
<dbReference type="FunFam" id="2.20.25.80:FF:000003">
    <property type="entry name" value="WRKY transcription factor 57"/>
    <property type="match status" value="1"/>
</dbReference>
<protein>
    <submittedName>
        <fullName evidence="12">Probable WRKY transcription factor 4</fullName>
    </submittedName>
</protein>
<dbReference type="Pfam" id="PF03106">
    <property type="entry name" value="WRKY"/>
    <property type="match status" value="2"/>
</dbReference>
<name>A0A8S0TDD3_OLEEU</name>
<dbReference type="GO" id="GO:0046872">
    <property type="term" value="F:metal ion binding"/>
    <property type="evidence" value="ECO:0007669"/>
    <property type="project" value="UniProtKB-KW"/>
</dbReference>
<evidence type="ECO:0000256" key="1">
    <source>
        <dbReference type="ARBA" id="ARBA00004123"/>
    </source>
</evidence>
<evidence type="ECO:0000259" key="11">
    <source>
        <dbReference type="PROSITE" id="PS50811"/>
    </source>
</evidence>
<evidence type="ECO:0000313" key="13">
    <source>
        <dbReference type="Proteomes" id="UP000594638"/>
    </source>
</evidence>
<dbReference type="GO" id="GO:0003700">
    <property type="term" value="F:DNA-binding transcription factor activity"/>
    <property type="evidence" value="ECO:0007669"/>
    <property type="project" value="InterPro"/>
</dbReference>
<dbReference type="Gramene" id="OE9A109444T1">
    <property type="protein sequence ID" value="OE9A109444C1"/>
    <property type="gene ID" value="OE9A109444"/>
</dbReference>
<dbReference type="GO" id="GO:0043565">
    <property type="term" value="F:sequence-specific DNA binding"/>
    <property type="evidence" value="ECO:0007669"/>
    <property type="project" value="InterPro"/>
</dbReference>
<dbReference type="InterPro" id="IPR036576">
    <property type="entry name" value="WRKY_dom_sf"/>
</dbReference>
<dbReference type="Proteomes" id="UP000594638">
    <property type="component" value="Unassembled WGS sequence"/>
</dbReference>
<comment type="caution">
    <text evidence="12">The sequence shown here is derived from an EMBL/GenBank/DDBJ whole genome shotgun (WGS) entry which is preliminary data.</text>
</comment>
<evidence type="ECO:0000256" key="2">
    <source>
        <dbReference type="ARBA" id="ARBA00022723"/>
    </source>
</evidence>
<keyword evidence="4" id="KW-0862">Zinc</keyword>
<feature type="domain" description="WRKY" evidence="11">
    <location>
        <begin position="249"/>
        <end position="307"/>
    </location>
</feature>
<dbReference type="InterPro" id="IPR044810">
    <property type="entry name" value="WRKY_plant"/>
</dbReference>
<keyword evidence="5" id="KW-0805">Transcription regulation</keyword>
<evidence type="ECO:0000256" key="8">
    <source>
        <dbReference type="ARBA" id="ARBA00023242"/>
    </source>
</evidence>
<dbReference type="GO" id="GO:0005634">
    <property type="term" value="C:nucleus"/>
    <property type="evidence" value="ECO:0007669"/>
    <property type="project" value="UniProtKB-SubCell"/>
</dbReference>
<reference evidence="12 13" key="1">
    <citation type="submission" date="2019-12" db="EMBL/GenBank/DDBJ databases">
        <authorList>
            <person name="Alioto T."/>
            <person name="Alioto T."/>
            <person name="Gomez Garrido J."/>
        </authorList>
    </citation>
    <scope>NUCLEOTIDE SEQUENCE [LARGE SCALE GENOMIC DNA]</scope>
</reference>
<gene>
    <name evidence="12" type="ORF">OLEA9_A109444</name>
</gene>
<evidence type="ECO:0000256" key="7">
    <source>
        <dbReference type="ARBA" id="ARBA00023163"/>
    </source>
</evidence>